<comment type="caution">
    <text evidence="2">The sequence shown here is derived from an EMBL/GenBank/DDBJ whole genome shotgun (WGS) entry which is preliminary data.</text>
</comment>
<keyword evidence="1" id="KW-0812">Transmembrane</keyword>
<gene>
    <name evidence="2" type="ORF">GCM10011507_01650</name>
</gene>
<feature type="transmembrane region" description="Helical" evidence="1">
    <location>
        <begin position="49"/>
        <end position="67"/>
    </location>
</feature>
<dbReference type="Proteomes" id="UP000648801">
    <property type="component" value="Unassembled WGS sequence"/>
</dbReference>
<dbReference type="EMBL" id="BMJB01000001">
    <property type="protein sequence ID" value="GGA54110.1"/>
    <property type="molecule type" value="Genomic_DNA"/>
</dbReference>
<dbReference type="AlphaFoldDB" id="A0A916VYU4"/>
<organism evidence="2 3">
    <name type="scientific">Edaphobacter acidisoli</name>
    <dbReference type="NCBI Taxonomy" id="2040573"/>
    <lineage>
        <taxon>Bacteria</taxon>
        <taxon>Pseudomonadati</taxon>
        <taxon>Acidobacteriota</taxon>
        <taxon>Terriglobia</taxon>
        <taxon>Terriglobales</taxon>
        <taxon>Acidobacteriaceae</taxon>
        <taxon>Edaphobacter</taxon>
    </lineage>
</organism>
<evidence type="ECO:0000313" key="3">
    <source>
        <dbReference type="Proteomes" id="UP000648801"/>
    </source>
</evidence>
<evidence type="ECO:0000313" key="2">
    <source>
        <dbReference type="EMBL" id="GGA54110.1"/>
    </source>
</evidence>
<keyword evidence="1" id="KW-0472">Membrane</keyword>
<sequence>MITGTFVLIALILGYSVVVGLSMLATFSITKAAPAFVAQEHLLNPGYRILQEFMWLVCSLVGGYVSAWVTGPAVHPLLVGAALAGVLVAVLWSNTWEVAQRGLGHQIVMTIVTIIGVAAGFALRLR</sequence>
<evidence type="ECO:0008006" key="4">
    <source>
        <dbReference type="Google" id="ProtNLM"/>
    </source>
</evidence>
<accession>A0A916VYU4</accession>
<keyword evidence="3" id="KW-1185">Reference proteome</keyword>
<proteinExistence type="predicted"/>
<protein>
    <recommendedName>
        <fullName evidence="4">DUF1761 domain-containing protein</fullName>
    </recommendedName>
</protein>
<feature type="transmembrane region" description="Helical" evidence="1">
    <location>
        <begin position="104"/>
        <end position="123"/>
    </location>
</feature>
<reference evidence="2" key="2">
    <citation type="submission" date="2020-09" db="EMBL/GenBank/DDBJ databases">
        <authorList>
            <person name="Sun Q."/>
            <person name="Zhou Y."/>
        </authorList>
    </citation>
    <scope>NUCLEOTIDE SEQUENCE</scope>
    <source>
        <strain evidence="2">CGMCC 1.15447</strain>
    </source>
</reference>
<feature type="transmembrane region" description="Helical" evidence="1">
    <location>
        <begin position="6"/>
        <end position="29"/>
    </location>
</feature>
<evidence type="ECO:0000256" key="1">
    <source>
        <dbReference type="SAM" id="Phobius"/>
    </source>
</evidence>
<dbReference type="RefSeq" id="WP_188757482.1">
    <property type="nucleotide sequence ID" value="NZ_BMJB01000001.1"/>
</dbReference>
<reference evidence="2" key="1">
    <citation type="journal article" date="2014" name="Int. J. Syst. Evol. Microbiol.">
        <title>Complete genome sequence of Corynebacterium casei LMG S-19264T (=DSM 44701T), isolated from a smear-ripened cheese.</title>
        <authorList>
            <consortium name="US DOE Joint Genome Institute (JGI-PGF)"/>
            <person name="Walter F."/>
            <person name="Albersmeier A."/>
            <person name="Kalinowski J."/>
            <person name="Ruckert C."/>
        </authorList>
    </citation>
    <scope>NUCLEOTIDE SEQUENCE</scope>
    <source>
        <strain evidence="2">CGMCC 1.15447</strain>
    </source>
</reference>
<feature type="transmembrane region" description="Helical" evidence="1">
    <location>
        <begin position="73"/>
        <end position="92"/>
    </location>
</feature>
<name>A0A916VYU4_9BACT</name>
<keyword evidence="1" id="KW-1133">Transmembrane helix</keyword>